<dbReference type="InterPro" id="IPR008972">
    <property type="entry name" value="Cupredoxin"/>
</dbReference>
<evidence type="ECO:0000256" key="1">
    <source>
        <dbReference type="SAM" id="MobiDB-lite"/>
    </source>
</evidence>
<feature type="region of interest" description="Disordered" evidence="1">
    <location>
        <begin position="153"/>
        <end position="192"/>
    </location>
</feature>
<dbReference type="PANTHER" id="PTHR33021">
    <property type="entry name" value="BLUE COPPER PROTEIN"/>
    <property type="match status" value="1"/>
</dbReference>
<gene>
    <name evidence="4" type="ORF">CKAN_00440500</name>
</gene>
<evidence type="ECO:0000259" key="3">
    <source>
        <dbReference type="PROSITE" id="PS51485"/>
    </source>
</evidence>
<feature type="domain" description="Phytocyanin" evidence="3">
    <location>
        <begin position="29"/>
        <end position="148"/>
    </location>
</feature>
<dbReference type="GO" id="GO:0005886">
    <property type="term" value="C:plasma membrane"/>
    <property type="evidence" value="ECO:0007669"/>
    <property type="project" value="TreeGrafter"/>
</dbReference>
<evidence type="ECO:0000313" key="5">
    <source>
        <dbReference type="Proteomes" id="UP000283530"/>
    </source>
</evidence>
<evidence type="ECO:0000256" key="2">
    <source>
        <dbReference type="SAM" id="SignalP"/>
    </source>
</evidence>
<dbReference type="Pfam" id="PF02298">
    <property type="entry name" value="Cu_bind_like"/>
    <property type="match status" value="1"/>
</dbReference>
<name>A0A443NBX3_9MAGN</name>
<dbReference type="PROSITE" id="PS51485">
    <property type="entry name" value="PHYTOCYANIN"/>
    <property type="match status" value="1"/>
</dbReference>
<keyword evidence="5" id="KW-1185">Reference proteome</keyword>
<dbReference type="AlphaFoldDB" id="A0A443NBX3"/>
<reference evidence="4 5" key="1">
    <citation type="journal article" date="2019" name="Nat. Plants">
        <title>Stout camphor tree genome fills gaps in understanding of flowering plant genome evolution.</title>
        <authorList>
            <person name="Chaw S.M."/>
            <person name="Liu Y.C."/>
            <person name="Wu Y.W."/>
            <person name="Wang H.Y."/>
            <person name="Lin C.I."/>
            <person name="Wu C.S."/>
            <person name="Ke H.M."/>
            <person name="Chang L.Y."/>
            <person name="Hsu C.Y."/>
            <person name="Yang H.T."/>
            <person name="Sudianto E."/>
            <person name="Hsu M.H."/>
            <person name="Wu K.P."/>
            <person name="Wang L.N."/>
            <person name="Leebens-Mack J.H."/>
            <person name="Tsai I.J."/>
        </authorList>
    </citation>
    <scope>NUCLEOTIDE SEQUENCE [LARGE SCALE GENOMIC DNA]</scope>
    <source>
        <strain evidence="5">cv. Chaw 1501</strain>
        <tissue evidence="4">Young leaves</tissue>
    </source>
</reference>
<organism evidence="4 5">
    <name type="scientific">Cinnamomum micranthum f. kanehirae</name>
    <dbReference type="NCBI Taxonomy" id="337451"/>
    <lineage>
        <taxon>Eukaryota</taxon>
        <taxon>Viridiplantae</taxon>
        <taxon>Streptophyta</taxon>
        <taxon>Embryophyta</taxon>
        <taxon>Tracheophyta</taxon>
        <taxon>Spermatophyta</taxon>
        <taxon>Magnoliopsida</taxon>
        <taxon>Magnoliidae</taxon>
        <taxon>Laurales</taxon>
        <taxon>Lauraceae</taxon>
        <taxon>Cinnamomum</taxon>
    </lineage>
</organism>
<proteinExistence type="predicted"/>
<dbReference type="FunFam" id="2.60.40.420:FF:000048">
    <property type="entry name" value="Early nodulin-like protein 18"/>
    <property type="match status" value="1"/>
</dbReference>
<evidence type="ECO:0000313" key="4">
    <source>
        <dbReference type="EMBL" id="RWR75996.1"/>
    </source>
</evidence>
<dbReference type="InterPro" id="IPR039391">
    <property type="entry name" value="Phytocyanin-like"/>
</dbReference>
<dbReference type="EMBL" id="QPKB01000002">
    <property type="protein sequence ID" value="RWR75996.1"/>
    <property type="molecule type" value="Genomic_DNA"/>
</dbReference>
<comment type="caution">
    <text evidence="4">The sequence shown here is derived from an EMBL/GenBank/DDBJ whole genome shotgun (WGS) entry which is preliminary data.</text>
</comment>
<protein>
    <submittedName>
        <fullName evidence="4">Blue copper-like protein</fullName>
    </submittedName>
</protein>
<dbReference type="GO" id="GO:0009055">
    <property type="term" value="F:electron transfer activity"/>
    <property type="evidence" value="ECO:0007669"/>
    <property type="project" value="InterPro"/>
</dbReference>
<dbReference type="InterPro" id="IPR003245">
    <property type="entry name" value="Phytocyanin_dom"/>
</dbReference>
<feature type="compositionally biased region" description="Low complexity" evidence="1">
    <location>
        <begin position="158"/>
        <end position="170"/>
    </location>
</feature>
<dbReference type="OrthoDB" id="783836at2759"/>
<accession>A0A443NBX3</accession>
<sequence length="228" mass="24732">MKQQICRSLLFLFFSSVFLLCFSKAAAYKNVTVGDSLGWFDNLQKPTINYQKWAAGKNFSLGDFLIFNTDTNHSVIQTYNITTYKACDYNDAEEDDTIQWATGEPAVTTQPVSAAVPLLKEGMTYFFSGDYDGEQCKHGQHFKINVTHGQGLPNSLKSPSTDSSPAPSSSADDDSVPDTVIPSNFNNPVGGDEVKQASGSVSLAKFLYGEGGMLSSIVVCLGLVWAFG</sequence>
<feature type="signal peptide" evidence="2">
    <location>
        <begin position="1"/>
        <end position="27"/>
    </location>
</feature>
<dbReference type="Proteomes" id="UP000283530">
    <property type="component" value="Unassembled WGS sequence"/>
</dbReference>
<feature type="chain" id="PRO_5019183240" evidence="2">
    <location>
        <begin position="28"/>
        <end position="228"/>
    </location>
</feature>
<dbReference type="Gene3D" id="2.60.40.420">
    <property type="entry name" value="Cupredoxins - blue copper proteins"/>
    <property type="match status" value="1"/>
</dbReference>
<dbReference type="PANTHER" id="PTHR33021:SF6">
    <property type="entry name" value="EARLY NODULIN-LIKE PROTEIN 18"/>
    <property type="match status" value="1"/>
</dbReference>
<dbReference type="SUPFAM" id="SSF49503">
    <property type="entry name" value="Cupredoxins"/>
    <property type="match status" value="1"/>
</dbReference>
<keyword evidence="2" id="KW-0732">Signal</keyword>